<dbReference type="GO" id="GO:0042597">
    <property type="term" value="C:periplasmic space"/>
    <property type="evidence" value="ECO:0007669"/>
    <property type="project" value="UniProtKB-SubCell"/>
</dbReference>
<evidence type="ECO:0000256" key="3">
    <source>
        <dbReference type="ARBA" id="ARBA00022764"/>
    </source>
</evidence>
<dbReference type="PANTHER" id="PTHR33376:SF4">
    <property type="entry name" value="SIALIC ACID-BINDING PERIPLASMIC PROTEIN SIAP"/>
    <property type="match status" value="1"/>
</dbReference>
<feature type="chain" id="PRO_5015619217" description="C4-dicarboxylate ABC transporter substrate-binding protein" evidence="4">
    <location>
        <begin position="25"/>
        <end position="338"/>
    </location>
</feature>
<dbReference type="InterPro" id="IPR038404">
    <property type="entry name" value="TRAP_DctP_sf"/>
</dbReference>
<dbReference type="Proteomes" id="UP000245911">
    <property type="component" value="Unassembled WGS sequence"/>
</dbReference>
<accession>A0A2T8HZC3</accession>
<comment type="subcellular location">
    <subcellularLocation>
        <location evidence="1">Periplasm</location>
    </subcellularLocation>
</comment>
<dbReference type="InterPro" id="IPR018389">
    <property type="entry name" value="DctP_fam"/>
</dbReference>
<dbReference type="OrthoDB" id="8673861at2"/>
<evidence type="ECO:0000313" key="6">
    <source>
        <dbReference type="Proteomes" id="UP000245911"/>
    </source>
</evidence>
<dbReference type="AlphaFoldDB" id="A0A2T8HZC3"/>
<dbReference type="EMBL" id="QDKM01000001">
    <property type="protein sequence ID" value="PVH30749.1"/>
    <property type="molecule type" value="Genomic_DNA"/>
</dbReference>
<keyword evidence="2 4" id="KW-0732">Signal</keyword>
<evidence type="ECO:0000256" key="1">
    <source>
        <dbReference type="ARBA" id="ARBA00004418"/>
    </source>
</evidence>
<dbReference type="PANTHER" id="PTHR33376">
    <property type="match status" value="1"/>
</dbReference>
<evidence type="ECO:0000256" key="2">
    <source>
        <dbReference type="ARBA" id="ARBA00022729"/>
    </source>
</evidence>
<comment type="caution">
    <text evidence="5">The sequence shown here is derived from an EMBL/GenBank/DDBJ whole genome shotgun (WGS) entry which is preliminary data.</text>
</comment>
<sequence>MKRRSLLAGALAAYSLPLSSRVFAQETITWRAMAQHANGEGYRKWLWLQEELPARTNGRINLEITTAAELGLTGFEMLRTLKSGLVDMAEVNIGFVSADFPLIEATELPGIATSYENGRELMDAWMRDVIKPARDEMSGEVIGNFSWNSALMLTSFEMNSLEDLRGKKIRVYSPGLAKYIESFGAEPISMSLPEVYSALQRGVIDGLLTGSDQITAMSLWEVTPYLYDVNLAPFGAYLVVSDRAWQRLPEDLVPVIEQIGVDMSDVGWQLGLDNNEVGFNAARENGISIQWPAPESWAAEFTRASREQVIPWWSDRVGPDAVAKFNETLAPITGFEIQ</sequence>
<keyword evidence="6" id="KW-1185">Reference proteome</keyword>
<dbReference type="Pfam" id="PF03480">
    <property type="entry name" value="DctP"/>
    <property type="match status" value="1"/>
</dbReference>
<dbReference type="GO" id="GO:0055085">
    <property type="term" value="P:transmembrane transport"/>
    <property type="evidence" value="ECO:0007669"/>
    <property type="project" value="InterPro"/>
</dbReference>
<evidence type="ECO:0008006" key="7">
    <source>
        <dbReference type="Google" id="ProtNLM"/>
    </source>
</evidence>
<protein>
    <recommendedName>
        <fullName evidence="7">C4-dicarboxylate ABC transporter substrate-binding protein</fullName>
    </recommendedName>
</protein>
<evidence type="ECO:0000313" key="5">
    <source>
        <dbReference type="EMBL" id="PVH30749.1"/>
    </source>
</evidence>
<reference evidence="5 6" key="1">
    <citation type="submission" date="2018-04" db="EMBL/GenBank/DDBJ databases">
        <title>Pararhodobacter oceanense sp. nov., isolated from marine intertidal sediment.</title>
        <authorList>
            <person name="Wang X.-L."/>
            <person name="Du Z.-J."/>
        </authorList>
    </citation>
    <scope>NUCLEOTIDE SEQUENCE [LARGE SCALE GENOMIC DNA]</scope>
    <source>
        <strain evidence="5 6">AM505</strain>
    </source>
</reference>
<name>A0A2T8HZC3_9RHOB</name>
<organism evidence="5 6">
    <name type="scientific">Pararhodobacter oceanensis</name>
    <dbReference type="NCBI Taxonomy" id="2172121"/>
    <lineage>
        <taxon>Bacteria</taxon>
        <taxon>Pseudomonadati</taxon>
        <taxon>Pseudomonadota</taxon>
        <taxon>Alphaproteobacteria</taxon>
        <taxon>Rhodobacterales</taxon>
        <taxon>Paracoccaceae</taxon>
        <taxon>Pararhodobacter</taxon>
    </lineage>
</organism>
<feature type="signal peptide" evidence="4">
    <location>
        <begin position="1"/>
        <end position="24"/>
    </location>
</feature>
<dbReference type="Gene3D" id="3.40.190.170">
    <property type="entry name" value="Bacterial extracellular solute-binding protein, family 7"/>
    <property type="match status" value="1"/>
</dbReference>
<dbReference type="RefSeq" id="WP_116557171.1">
    <property type="nucleotide sequence ID" value="NZ_JBLWXM010000010.1"/>
</dbReference>
<dbReference type="NCBIfam" id="NF037995">
    <property type="entry name" value="TRAP_S1"/>
    <property type="match status" value="1"/>
</dbReference>
<keyword evidence="3" id="KW-0574">Periplasm</keyword>
<gene>
    <name evidence="5" type="ORF">DDE20_04350</name>
</gene>
<proteinExistence type="predicted"/>
<evidence type="ECO:0000256" key="4">
    <source>
        <dbReference type="SAM" id="SignalP"/>
    </source>
</evidence>